<gene>
    <name evidence="7" type="ORF">U473_11165</name>
</gene>
<dbReference type="PROSITE" id="PS50977">
    <property type="entry name" value="HTH_TETR_2"/>
    <property type="match status" value="1"/>
</dbReference>
<evidence type="ECO:0000256" key="5">
    <source>
        <dbReference type="PROSITE-ProRule" id="PRU00335"/>
    </source>
</evidence>
<dbReference type="GO" id="GO:0003677">
    <property type="term" value="F:DNA binding"/>
    <property type="evidence" value="ECO:0007669"/>
    <property type="project" value="UniProtKB-UniRule"/>
</dbReference>
<dbReference type="InterPro" id="IPR009057">
    <property type="entry name" value="Homeodomain-like_sf"/>
</dbReference>
<organism evidence="7 8">
    <name type="scientific">Tepidibacillus decaturensis</name>
    <dbReference type="NCBI Taxonomy" id="1413211"/>
    <lineage>
        <taxon>Bacteria</taxon>
        <taxon>Bacillati</taxon>
        <taxon>Bacillota</taxon>
        <taxon>Bacilli</taxon>
        <taxon>Bacillales</taxon>
        <taxon>Bacillaceae</taxon>
        <taxon>Tepidibacillus</taxon>
    </lineage>
</organism>
<dbReference type="GO" id="GO:0045892">
    <property type="term" value="P:negative regulation of DNA-templated transcription"/>
    <property type="evidence" value="ECO:0007669"/>
    <property type="project" value="UniProtKB-ARBA"/>
</dbReference>
<dbReference type="RefSeq" id="WP_068726337.1">
    <property type="nucleotide sequence ID" value="NZ_LSKU01000001.1"/>
</dbReference>
<proteinExistence type="predicted"/>
<evidence type="ECO:0000313" key="7">
    <source>
        <dbReference type="EMBL" id="KXG44513.1"/>
    </source>
</evidence>
<keyword evidence="2" id="KW-0805">Transcription regulation</keyword>
<dbReference type="AlphaFoldDB" id="A0A135L6S0"/>
<dbReference type="Pfam" id="PF00440">
    <property type="entry name" value="TetR_N"/>
    <property type="match status" value="1"/>
</dbReference>
<keyword evidence="4" id="KW-0804">Transcription</keyword>
<reference evidence="7 8" key="1">
    <citation type="submission" date="2016-02" db="EMBL/GenBank/DDBJ databases">
        <title>Draft Genome for Tepidibacillus decaturensis nov. sp. Strain Z9, an Anaerobic, Moderately Thermophilic and Heterotrophic Bacterium from Deep Subsurface of the Illinois Basin, USA.</title>
        <authorList>
            <person name="Dong Y."/>
            <person name="Chang J.Y."/>
            <person name="Sanford R."/>
            <person name="Fouke B.W."/>
        </authorList>
    </citation>
    <scope>NUCLEOTIDE SEQUENCE [LARGE SCALE GENOMIC DNA]</scope>
    <source>
        <strain evidence="7 8">Z9</strain>
    </source>
</reference>
<sequence length="190" mass="22443">MEKRRMTKEEREEQIIQAAKEVFIERGYMGATTLELAKRANISEVTLFRYFPSKSELFLATISPIMAKSIELVLQGQGYTPIRALKEFLKERIFFIAHNREIIKLLLIESEMHHELSEQVNIIEQNLTMLKELVRRIGLPEEQNSLLLRMTIGMLTSFLFIPIENEWEIERDVQEFLNRIDFLFIHTVSK</sequence>
<keyword evidence="3 5" id="KW-0238">DNA-binding</keyword>
<dbReference type="PRINTS" id="PR00455">
    <property type="entry name" value="HTHTETR"/>
</dbReference>
<dbReference type="Proteomes" id="UP000070352">
    <property type="component" value="Unassembled WGS sequence"/>
</dbReference>
<dbReference type="SUPFAM" id="SSF46689">
    <property type="entry name" value="Homeodomain-like"/>
    <property type="match status" value="1"/>
</dbReference>
<dbReference type="PANTHER" id="PTHR43479:SF11">
    <property type="entry name" value="ACREF_ENVCD OPERON REPRESSOR-RELATED"/>
    <property type="match status" value="1"/>
</dbReference>
<keyword evidence="1" id="KW-0678">Repressor</keyword>
<dbReference type="FunFam" id="1.10.10.60:FF:000141">
    <property type="entry name" value="TetR family transcriptional regulator"/>
    <property type="match status" value="1"/>
</dbReference>
<protein>
    <recommendedName>
        <fullName evidence="6">HTH tetR-type domain-containing protein</fullName>
    </recommendedName>
</protein>
<feature type="domain" description="HTH tetR-type" evidence="6">
    <location>
        <begin position="9"/>
        <end position="69"/>
    </location>
</feature>
<comment type="caution">
    <text evidence="7">The sequence shown here is derived from an EMBL/GenBank/DDBJ whole genome shotgun (WGS) entry which is preliminary data.</text>
</comment>
<keyword evidence="8" id="KW-1185">Reference proteome</keyword>
<evidence type="ECO:0000256" key="3">
    <source>
        <dbReference type="ARBA" id="ARBA00023125"/>
    </source>
</evidence>
<dbReference type="InterPro" id="IPR050624">
    <property type="entry name" value="HTH-type_Tx_Regulator"/>
</dbReference>
<evidence type="ECO:0000256" key="1">
    <source>
        <dbReference type="ARBA" id="ARBA00022491"/>
    </source>
</evidence>
<dbReference type="OrthoDB" id="9810023at2"/>
<evidence type="ECO:0000256" key="2">
    <source>
        <dbReference type="ARBA" id="ARBA00023015"/>
    </source>
</evidence>
<dbReference type="PANTHER" id="PTHR43479">
    <property type="entry name" value="ACREF/ENVCD OPERON REPRESSOR-RELATED"/>
    <property type="match status" value="1"/>
</dbReference>
<accession>A0A135L6S0</accession>
<dbReference type="Gene3D" id="1.10.357.10">
    <property type="entry name" value="Tetracycline Repressor, domain 2"/>
    <property type="match status" value="1"/>
</dbReference>
<dbReference type="EMBL" id="LSKU01000001">
    <property type="protein sequence ID" value="KXG44513.1"/>
    <property type="molecule type" value="Genomic_DNA"/>
</dbReference>
<dbReference type="InterPro" id="IPR001647">
    <property type="entry name" value="HTH_TetR"/>
</dbReference>
<evidence type="ECO:0000313" key="8">
    <source>
        <dbReference type="Proteomes" id="UP000070352"/>
    </source>
</evidence>
<name>A0A135L6S0_9BACI</name>
<dbReference type="STRING" id="1413211.U473_11165"/>
<feature type="DNA-binding region" description="H-T-H motif" evidence="5">
    <location>
        <begin position="32"/>
        <end position="51"/>
    </location>
</feature>
<evidence type="ECO:0000256" key="4">
    <source>
        <dbReference type="ARBA" id="ARBA00023163"/>
    </source>
</evidence>
<evidence type="ECO:0000259" key="6">
    <source>
        <dbReference type="PROSITE" id="PS50977"/>
    </source>
</evidence>